<accession>A0A378YQN8</accession>
<feature type="signal peptide" evidence="1">
    <location>
        <begin position="1"/>
        <end position="27"/>
    </location>
</feature>
<reference evidence="2 5" key="2">
    <citation type="submission" date="2019-07" db="EMBL/GenBank/DDBJ databases">
        <title>Complete Genome Sequence and Methylome Analysis of Nocardia otitidis-caviarum NEB252.</title>
        <authorList>
            <person name="Fomenkov A."/>
            <person name="Anton B.P."/>
            <person name="Vincze T."/>
            <person name="Roberts R.J."/>
        </authorList>
    </citation>
    <scope>NUCLEOTIDE SEQUENCE [LARGE SCALE GENOMIC DNA]</scope>
    <source>
        <strain evidence="2 5">NEB252</strain>
    </source>
</reference>
<evidence type="ECO:0000313" key="4">
    <source>
        <dbReference type="Proteomes" id="UP000255467"/>
    </source>
</evidence>
<feature type="chain" id="PRO_5036333201" evidence="1">
    <location>
        <begin position="28"/>
        <end position="86"/>
    </location>
</feature>
<dbReference type="STRING" id="1406858.GCA_000710895_03393"/>
<dbReference type="KEGG" id="nod:FOH10_21670"/>
<sequence length="86" mass="8441">MQRKTARGVVAALAVGAAFAAVPAAQAAPLTLEPYTAPAATPSEATPVGSIFDTNSASSLSSGTTSTLACFVQSISQQVQCIGGAQ</sequence>
<organism evidence="3 4">
    <name type="scientific">Nocardia otitidiscaviarum</name>
    <dbReference type="NCBI Taxonomy" id="1823"/>
    <lineage>
        <taxon>Bacteria</taxon>
        <taxon>Bacillati</taxon>
        <taxon>Actinomycetota</taxon>
        <taxon>Actinomycetes</taxon>
        <taxon>Mycobacteriales</taxon>
        <taxon>Nocardiaceae</taxon>
        <taxon>Nocardia</taxon>
    </lineage>
</organism>
<dbReference type="EMBL" id="UGRY01000002">
    <property type="protein sequence ID" value="SUA79053.1"/>
    <property type="molecule type" value="Genomic_DNA"/>
</dbReference>
<evidence type="ECO:0000313" key="2">
    <source>
        <dbReference type="EMBL" id="QDP80932.1"/>
    </source>
</evidence>
<dbReference type="AlphaFoldDB" id="A0A378YQN8"/>
<dbReference type="GeneID" id="80334969"/>
<evidence type="ECO:0000313" key="5">
    <source>
        <dbReference type="Proteomes" id="UP000317039"/>
    </source>
</evidence>
<evidence type="ECO:0000256" key="1">
    <source>
        <dbReference type="SAM" id="SignalP"/>
    </source>
</evidence>
<dbReference type="RefSeq" id="WP_029930105.1">
    <property type="nucleotide sequence ID" value="NZ_CP041695.1"/>
</dbReference>
<protein>
    <submittedName>
        <fullName evidence="3">Uncharacterized protein</fullName>
    </submittedName>
</protein>
<dbReference type="Proteomes" id="UP000317039">
    <property type="component" value="Chromosome"/>
</dbReference>
<gene>
    <name evidence="2" type="ORF">FOH10_21670</name>
    <name evidence="3" type="ORF">NCTC1934_03610</name>
</gene>
<keyword evidence="1" id="KW-0732">Signal</keyword>
<dbReference type="Proteomes" id="UP000255467">
    <property type="component" value="Unassembled WGS sequence"/>
</dbReference>
<dbReference type="EMBL" id="CP041695">
    <property type="protein sequence ID" value="QDP80932.1"/>
    <property type="molecule type" value="Genomic_DNA"/>
</dbReference>
<reference evidence="3 4" key="1">
    <citation type="submission" date="2018-06" db="EMBL/GenBank/DDBJ databases">
        <authorList>
            <consortium name="Pathogen Informatics"/>
            <person name="Doyle S."/>
        </authorList>
    </citation>
    <scope>NUCLEOTIDE SEQUENCE [LARGE SCALE GENOMIC DNA]</scope>
    <source>
        <strain evidence="3 4">NCTC1934</strain>
    </source>
</reference>
<keyword evidence="4" id="KW-1185">Reference proteome</keyword>
<evidence type="ECO:0000313" key="3">
    <source>
        <dbReference type="EMBL" id="SUA79053.1"/>
    </source>
</evidence>
<proteinExistence type="predicted"/>
<name>A0A378YQN8_9NOCA</name>